<feature type="compositionally biased region" description="Acidic residues" evidence="5">
    <location>
        <begin position="306"/>
        <end position="317"/>
    </location>
</feature>
<feature type="compositionally biased region" description="Acidic residues" evidence="5">
    <location>
        <begin position="337"/>
        <end position="346"/>
    </location>
</feature>
<feature type="compositionally biased region" description="Basic and acidic residues" evidence="5">
    <location>
        <begin position="1"/>
        <end position="26"/>
    </location>
</feature>
<evidence type="ECO:0000256" key="1">
    <source>
        <dbReference type="ARBA" id="ARBA00022723"/>
    </source>
</evidence>
<feature type="compositionally biased region" description="Acidic residues" evidence="5">
    <location>
        <begin position="235"/>
        <end position="259"/>
    </location>
</feature>
<feature type="compositionally biased region" description="Basic and acidic residues" evidence="5">
    <location>
        <begin position="545"/>
        <end position="559"/>
    </location>
</feature>
<feature type="compositionally biased region" description="Acidic residues" evidence="5">
    <location>
        <begin position="273"/>
        <end position="284"/>
    </location>
</feature>
<proteinExistence type="predicted"/>
<feature type="compositionally biased region" description="Low complexity" evidence="5">
    <location>
        <begin position="656"/>
        <end position="670"/>
    </location>
</feature>
<dbReference type="Pfam" id="PF00097">
    <property type="entry name" value="zf-C3HC4"/>
    <property type="match status" value="1"/>
</dbReference>
<dbReference type="Gene3D" id="3.30.40.10">
    <property type="entry name" value="Zinc/RING finger domain, C3HC4 (zinc finger)"/>
    <property type="match status" value="1"/>
</dbReference>
<dbReference type="PANTHER" id="PTHR15898:SF13">
    <property type="entry name" value="BIFUNCTIONAL APOPTOSIS REGULATOR"/>
    <property type="match status" value="1"/>
</dbReference>
<sequence>MPSDEGHHTAEGSSRKRLKISRDESRPAGMSQAADFKPPTSPAKPRTAAKVENDLHTNGTPCHHEQAFRSLNDNLDTMRQLITCKICQRFLYEPYALTCGHTFCYSCLSQWLGQNRKKTCPDCRTVIKQQPSPSYLVRELVLVFLSKSELLPDGETSEEHTRYAKEEADIVAKDKANTDVRTGGLFKGCFSGGGLRPLIAIRDTSDHVDRCPQCLHEVEDGRCNTCDVRVRGQDDDLDWSDEDSDEESDDLDHDLDVDDHDFPVAFDYPDYMYDPDDFDEDLDGFDYGFGGPPPPFVPSDGPVSDVSDEEDDDDDDPSMNGFIDDGPNPRYDQSSDINEDSDDTEVENVQPRSRVRRAAPIVVSDDEEEDEDEAEPIHRQRRRVVVVHAPSNRESEAPSSAVDPSVISDDDDDDDEGPVTASQRSRGARRTNPYLVDDEDDEDESDNNSETNTRPAYGGFSPPQYDLTGDSDEEEHEHDHDYHDYHDHFDNHSATSGPTEQSMNQYDFDDGEDDGSDEQDGWGSGLPSALVQDQFLTRAIDTPADDGRMPPHEPSHRLDTLGSRRSRFAVYPLDAVSAFERRFGDASNSYRRRLQPQNHPRRSLHVDQASRSANPAFQPVRPAHPFQLDNTLARLNRNTQPVPHRYSASGSRHHSNLSSQSSVGGVSIGSTGSGSSGSSMTVRADDGGNGSRRRRFAEIEDDESEY</sequence>
<feature type="compositionally biased region" description="Low complexity" evidence="5">
    <location>
        <begin position="397"/>
        <end position="407"/>
    </location>
</feature>
<evidence type="ECO:0000313" key="7">
    <source>
        <dbReference type="EMBL" id="KAK4499959.1"/>
    </source>
</evidence>
<dbReference type="Proteomes" id="UP001305779">
    <property type="component" value="Unassembled WGS sequence"/>
</dbReference>
<name>A0ABR0EEM2_ZASCE</name>
<feature type="region of interest" description="Disordered" evidence="5">
    <location>
        <begin position="589"/>
        <end position="623"/>
    </location>
</feature>
<feature type="region of interest" description="Disordered" evidence="5">
    <location>
        <begin position="233"/>
        <end position="561"/>
    </location>
</feature>
<feature type="compositionally biased region" description="Acidic residues" evidence="5">
    <location>
        <begin position="408"/>
        <end position="417"/>
    </location>
</feature>
<evidence type="ECO:0000256" key="5">
    <source>
        <dbReference type="SAM" id="MobiDB-lite"/>
    </source>
</evidence>
<evidence type="ECO:0000256" key="2">
    <source>
        <dbReference type="ARBA" id="ARBA00022771"/>
    </source>
</evidence>
<keyword evidence="1" id="KW-0479">Metal-binding</keyword>
<dbReference type="PANTHER" id="PTHR15898">
    <property type="entry name" value="BIFUNCTIONAL APOPTOSIS REGULATOR"/>
    <property type="match status" value="1"/>
</dbReference>
<dbReference type="EMBL" id="JAXOVC010000006">
    <property type="protein sequence ID" value="KAK4499959.1"/>
    <property type="molecule type" value="Genomic_DNA"/>
</dbReference>
<feature type="domain" description="RING-type" evidence="6">
    <location>
        <begin position="84"/>
        <end position="124"/>
    </location>
</feature>
<feature type="compositionally biased region" description="Basic and acidic residues" evidence="5">
    <location>
        <begin position="477"/>
        <end position="491"/>
    </location>
</feature>
<feature type="region of interest" description="Disordered" evidence="5">
    <location>
        <begin position="1"/>
        <end position="49"/>
    </location>
</feature>
<feature type="compositionally biased region" description="Polar residues" evidence="5">
    <location>
        <begin position="494"/>
        <end position="505"/>
    </location>
</feature>
<dbReference type="PROSITE" id="PS50089">
    <property type="entry name" value="ZF_RING_2"/>
    <property type="match status" value="1"/>
</dbReference>
<feature type="compositionally biased region" description="Acidic residues" evidence="5">
    <location>
        <begin position="364"/>
        <end position="374"/>
    </location>
</feature>
<accession>A0ABR0EEM2</accession>
<evidence type="ECO:0000256" key="3">
    <source>
        <dbReference type="ARBA" id="ARBA00022833"/>
    </source>
</evidence>
<evidence type="ECO:0000256" key="4">
    <source>
        <dbReference type="PROSITE-ProRule" id="PRU00175"/>
    </source>
</evidence>
<dbReference type="SUPFAM" id="SSF57850">
    <property type="entry name" value="RING/U-box"/>
    <property type="match status" value="1"/>
</dbReference>
<reference evidence="7 8" key="1">
    <citation type="journal article" date="2023" name="G3 (Bethesda)">
        <title>A chromosome-level genome assembly of Zasmidium syzygii isolated from banana leaves.</title>
        <authorList>
            <person name="van Westerhoven A.C."/>
            <person name="Mehrabi R."/>
            <person name="Talebi R."/>
            <person name="Steentjes M.B.F."/>
            <person name="Corcolon B."/>
            <person name="Chong P.A."/>
            <person name="Kema G.H.J."/>
            <person name="Seidl M.F."/>
        </authorList>
    </citation>
    <scope>NUCLEOTIDE SEQUENCE [LARGE SCALE GENOMIC DNA]</scope>
    <source>
        <strain evidence="7 8">P124</strain>
    </source>
</reference>
<keyword evidence="3" id="KW-0862">Zinc</keyword>
<gene>
    <name evidence="7" type="ORF">PRZ48_008145</name>
</gene>
<comment type="caution">
    <text evidence="7">The sequence shown here is derived from an EMBL/GenBank/DDBJ whole genome shotgun (WGS) entry which is preliminary data.</text>
</comment>
<dbReference type="InterPro" id="IPR013083">
    <property type="entry name" value="Znf_RING/FYVE/PHD"/>
</dbReference>
<dbReference type="InterPro" id="IPR017907">
    <property type="entry name" value="Znf_RING_CS"/>
</dbReference>
<evidence type="ECO:0000259" key="6">
    <source>
        <dbReference type="PROSITE" id="PS50089"/>
    </source>
</evidence>
<protein>
    <recommendedName>
        <fullName evidence="6">RING-type domain-containing protein</fullName>
    </recommendedName>
</protein>
<feature type="region of interest" description="Disordered" evidence="5">
    <location>
        <begin position="641"/>
        <end position="706"/>
    </location>
</feature>
<feature type="compositionally biased region" description="Basic residues" evidence="5">
    <location>
        <begin position="590"/>
        <end position="603"/>
    </location>
</feature>
<feature type="compositionally biased region" description="Acidic residues" evidence="5">
    <location>
        <begin position="436"/>
        <end position="447"/>
    </location>
</feature>
<feature type="compositionally biased region" description="Acidic residues" evidence="5">
    <location>
        <begin position="507"/>
        <end position="520"/>
    </location>
</feature>
<dbReference type="InterPro" id="IPR001841">
    <property type="entry name" value="Znf_RING"/>
</dbReference>
<organism evidence="7 8">
    <name type="scientific">Zasmidium cellare</name>
    <name type="common">Wine cellar mold</name>
    <name type="synonym">Racodium cellare</name>
    <dbReference type="NCBI Taxonomy" id="395010"/>
    <lineage>
        <taxon>Eukaryota</taxon>
        <taxon>Fungi</taxon>
        <taxon>Dikarya</taxon>
        <taxon>Ascomycota</taxon>
        <taxon>Pezizomycotina</taxon>
        <taxon>Dothideomycetes</taxon>
        <taxon>Dothideomycetidae</taxon>
        <taxon>Mycosphaerellales</taxon>
        <taxon>Mycosphaerellaceae</taxon>
        <taxon>Zasmidium</taxon>
    </lineage>
</organism>
<dbReference type="SMART" id="SM00184">
    <property type="entry name" value="RING"/>
    <property type="match status" value="1"/>
</dbReference>
<keyword evidence="2 4" id="KW-0863">Zinc-finger</keyword>
<dbReference type="PROSITE" id="PS00518">
    <property type="entry name" value="ZF_RING_1"/>
    <property type="match status" value="1"/>
</dbReference>
<dbReference type="CDD" id="cd16568">
    <property type="entry name" value="RING-HC_ScPSH1-like"/>
    <property type="match status" value="1"/>
</dbReference>
<dbReference type="InterPro" id="IPR018957">
    <property type="entry name" value="Znf_C3HC4_RING-type"/>
</dbReference>
<evidence type="ECO:0000313" key="8">
    <source>
        <dbReference type="Proteomes" id="UP001305779"/>
    </source>
</evidence>
<keyword evidence="8" id="KW-1185">Reference proteome</keyword>